<dbReference type="InterPro" id="IPR036388">
    <property type="entry name" value="WH-like_DNA-bd_sf"/>
</dbReference>
<dbReference type="RefSeq" id="WP_126410993.1">
    <property type="nucleotide sequence ID" value="NZ_RXNT01000029.1"/>
</dbReference>
<keyword evidence="3" id="KW-0238">DNA-binding</keyword>
<dbReference type="SUPFAM" id="SSF46785">
    <property type="entry name" value="Winged helix' DNA-binding domain"/>
    <property type="match status" value="1"/>
</dbReference>
<dbReference type="PANTHER" id="PTHR30126:SF64">
    <property type="entry name" value="HTH-TYPE TRANSCRIPTIONAL REGULATOR CITR"/>
    <property type="match status" value="1"/>
</dbReference>
<keyword evidence="4" id="KW-0804">Transcription</keyword>
<dbReference type="Proteomes" id="UP000271374">
    <property type="component" value="Unassembled WGS sequence"/>
</dbReference>
<dbReference type="FunFam" id="1.10.10.10:FF:000001">
    <property type="entry name" value="LysR family transcriptional regulator"/>
    <property type="match status" value="1"/>
</dbReference>
<dbReference type="Pfam" id="PF00126">
    <property type="entry name" value="HTH_1"/>
    <property type="match status" value="1"/>
</dbReference>
<evidence type="ECO:0000256" key="2">
    <source>
        <dbReference type="ARBA" id="ARBA00023015"/>
    </source>
</evidence>
<dbReference type="InterPro" id="IPR036390">
    <property type="entry name" value="WH_DNA-bd_sf"/>
</dbReference>
<evidence type="ECO:0000256" key="1">
    <source>
        <dbReference type="ARBA" id="ARBA00009437"/>
    </source>
</evidence>
<dbReference type="OrthoDB" id="9803735at2"/>
<dbReference type="InterPro" id="IPR047788">
    <property type="entry name" value="LysR-like_Sec_metab"/>
</dbReference>
<dbReference type="InterPro" id="IPR005119">
    <property type="entry name" value="LysR_subst-bd"/>
</dbReference>
<name>A0A3S0L340_9BACI</name>
<feature type="domain" description="HTH lysR-type" evidence="5">
    <location>
        <begin position="1"/>
        <end position="58"/>
    </location>
</feature>
<reference evidence="6 7" key="1">
    <citation type="submission" date="2018-12" db="EMBL/GenBank/DDBJ databases">
        <title>Bacillus yapensis draft genome sequence.</title>
        <authorList>
            <person name="Yu L."/>
            <person name="Xu X."/>
            <person name="Tang X."/>
        </authorList>
    </citation>
    <scope>NUCLEOTIDE SEQUENCE [LARGE SCALE GENOMIC DNA]</scope>
    <source>
        <strain evidence="6 7">XXST-01</strain>
    </source>
</reference>
<dbReference type="GO" id="GO:0000976">
    <property type="term" value="F:transcription cis-regulatory region binding"/>
    <property type="evidence" value="ECO:0007669"/>
    <property type="project" value="TreeGrafter"/>
</dbReference>
<comment type="caution">
    <text evidence="6">The sequence shown here is derived from an EMBL/GenBank/DDBJ whole genome shotgun (WGS) entry which is preliminary data.</text>
</comment>
<dbReference type="GO" id="GO:0003700">
    <property type="term" value="F:DNA-binding transcription factor activity"/>
    <property type="evidence" value="ECO:0007669"/>
    <property type="project" value="InterPro"/>
</dbReference>
<proteinExistence type="inferred from homology"/>
<accession>A0A3S0L340</accession>
<dbReference type="Pfam" id="PF03466">
    <property type="entry name" value="LysR_substrate"/>
    <property type="match status" value="1"/>
</dbReference>
<organism evidence="6 7">
    <name type="scientific">Bacillus yapensis</name>
    <dbReference type="NCBI Taxonomy" id="2492960"/>
    <lineage>
        <taxon>Bacteria</taxon>
        <taxon>Bacillati</taxon>
        <taxon>Bacillota</taxon>
        <taxon>Bacilli</taxon>
        <taxon>Bacillales</taxon>
        <taxon>Bacillaceae</taxon>
        <taxon>Bacillus</taxon>
    </lineage>
</organism>
<keyword evidence="7" id="KW-1185">Reference proteome</keyword>
<dbReference type="PRINTS" id="PR00039">
    <property type="entry name" value="HTHLYSR"/>
</dbReference>
<evidence type="ECO:0000313" key="6">
    <source>
        <dbReference type="EMBL" id="RTR25846.1"/>
    </source>
</evidence>
<dbReference type="Gene3D" id="1.10.10.10">
    <property type="entry name" value="Winged helix-like DNA-binding domain superfamily/Winged helix DNA-binding domain"/>
    <property type="match status" value="1"/>
</dbReference>
<evidence type="ECO:0000259" key="5">
    <source>
        <dbReference type="PROSITE" id="PS50931"/>
    </source>
</evidence>
<dbReference type="InterPro" id="IPR000847">
    <property type="entry name" value="LysR_HTH_N"/>
</dbReference>
<dbReference type="EMBL" id="RXNT01000029">
    <property type="protein sequence ID" value="RTR25846.1"/>
    <property type="molecule type" value="Genomic_DNA"/>
</dbReference>
<dbReference type="PANTHER" id="PTHR30126">
    <property type="entry name" value="HTH-TYPE TRANSCRIPTIONAL REGULATOR"/>
    <property type="match status" value="1"/>
</dbReference>
<comment type="similarity">
    <text evidence="1">Belongs to the LysR transcriptional regulatory family.</text>
</comment>
<dbReference type="NCBIfam" id="NF040786">
    <property type="entry name" value="LysR_Sec_metab"/>
    <property type="match status" value="1"/>
</dbReference>
<protein>
    <submittedName>
        <fullName evidence="6">LysR family transcriptional regulator</fullName>
    </submittedName>
</protein>
<sequence>MDLHQLYVFTKVVEHKSFSKAAEAVYLSQSTVSSHIQSLEKILNVQLFDRVGRETIITPYGERLYHWALKLLQLKDEALFDIKESVTELKGVIHLGVSSVPGQFLVPKIVKRFREEYANVTFSLSEYPSKIVAEKVMSGMVDMGFLGEKYENDKLHYIPLMKEKLVLISSKEFALAESVSIHDIIHCPFIMRSSDSGTKAILEKFLKKQHIKEEQLNVVAYTESSQSLIEFVKQGIGIAIISEIAAKEYCTGTHLQIHELEDFHDERYFYLVYNEMKTLSLVTRLLIEMISKGKVEY</sequence>
<dbReference type="AlphaFoldDB" id="A0A3S0L340"/>
<evidence type="ECO:0000256" key="4">
    <source>
        <dbReference type="ARBA" id="ARBA00023163"/>
    </source>
</evidence>
<gene>
    <name evidence="6" type="ORF">EKG37_22420</name>
</gene>
<evidence type="ECO:0000256" key="3">
    <source>
        <dbReference type="ARBA" id="ARBA00023125"/>
    </source>
</evidence>
<dbReference type="PROSITE" id="PS50931">
    <property type="entry name" value="HTH_LYSR"/>
    <property type="match status" value="1"/>
</dbReference>
<dbReference type="SUPFAM" id="SSF53850">
    <property type="entry name" value="Periplasmic binding protein-like II"/>
    <property type="match status" value="1"/>
</dbReference>
<evidence type="ECO:0000313" key="7">
    <source>
        <dbReference type="Proteomes" id="UP000271374"/>
    </source>
</evidence>
<dbReference type="Gene3D" id="3.40.190.290">
    <property type="match status" value="1"/>
</dbReference>
<keyword evidence="2" id="KW-0805">Transcription regulation</keyword>